<proteinExistence type="predicted"/>
<evidence type="ECO:0000313" key="2">
    <source>
        <dbReference type="Proteomes" id="UP000218887"/>
    </source>
</evidence>
<sequence>MYKHYEFKGTHKANNKPINIHVYIKDNTLTLHAFGQITNYPAIIEKEVIQSLQHDYNLTLITDDQLENVS</sequence>
<accession>A0A2A2IDY0</accession>
<protein>
    <submittedName>
        <fullName evidence="1">Uncharacterized protein</fullName>
    </submittedName>
</protein>
<reference evidence="1 2" key="1">
    <citation type="submission" date="2017-08" db="EMBL/GenBank/DDBJ databases">
        <title>Virgibacillus indicus sp. nov. and Virgibacillus profoundi sp. nov, two moderately halophilic bacteria isolated from marine sediment by using the Microfluidic Streak Plate.</title>
        <authorList>
            <person name="Xu B."/>
            <person name="Hu B."/>
            <person name="Wang J."/>
            <person name="Zhu Y."/>
            <person name="Huang L."/>
            <person name="Du W."/>
            <person name="Huang Y."/>
        </authorList>
    </citation>
    <scope>NUCLEOTIDE SEQUENCE [LARGE SCALE GENOMIC DNA]</scope>
    <source>
        <strain evidence="1 2">IO3-P3-H5</strain>
    </source>
</reference>
<dbReference type="RefSeq" id="WP_095654813.1">
    <property type="nucleotide sequence ID" value="NZ_NPOA01000004.1"/>
</dbReference>
<dbReference type="Proteomes" id="UP000218887">
    <property type="component" value="Unassembled WGS sequence"/>
</dbReference>
<keyword evidence="2" id="KW-1185">Reference proteome</keyword>
<dbReference type="AlphaFoldDB" id="A0A2A2IDY0"/>
<organism evidence="1 2">
    <name type="scientific">Virgibacillus profundi</name>
    <dbReference type="NCBI Taxonomy" id="2024555"/>
    <lineage>
        <taxon>Bacteria</taxon>
        <taxon>Bacillati</taxon>
        <taxon>Bacillota</taxon>
        <taxon>Bacilli</taxon>
        <taxon>Bacillales</taxon>
        <taxon>Bacillaceae</taxon>
        <taxon>Virgibacillus</taxon>
    </lineage>
</organism>
<gene>
    <name evidence="1" type="ORF">CIL05_07020</name>
</gene>
<evidence type="ECO:0000313" key="1">
    <source>
        <dbReference type="EMBL" id="PAV30211.1"/>
    </source>
</evidence>
<comment type="caution">
    <text evidence="1">The sequence shown here is derived from an EMBL/GenBank/DDBJ whole genome shotgun (WGS) entry which is preliminary data.</text>
</comment>
<name>A0A2A2IDY0_9BACI</name>
<dbReference type="EMBL" id="NPOA01000004">
    <property type="protein sequence ID" value="PAV30211.1"/>
    <property type="molecule type" value="Genomic_DNA"/>
</dbReference>